<evidence type="ECO:0000313" key="3">
    <source>
        <dbReference type="EMBL" id="MBE7325148.1"/>
    </source>
</evidence>
<dbReference type="Proteomes" id="UP000756387">
    <property type="component" value="Unassembled WGS sequence"/>
</dbReference>
<feature type="transmembrane region" description="Helical" evidence="1">
    <location>
        <begin position="56"/>
        <end position="78"/>
    </location>
</feature>
<keyword evidence="1" id="KW-0472">Membrane</keyword>
<keyword evidence="1" id="KW-1133">Transmembrane helix</keyword>
<keyword evidence="4" id="KW-1185">Reference proteome</keyword>
<reference evidence="3 4" key="1">
    <citation type="submission" date="2020-10" db="EMBL/GenBank/DDBJ databases">
        <title>Nocardioides sp. isolated from sludge.</title>
        <authorList>
            <person name="Zhang X."/>
        </authorList>
    </citation>
    <scope>NUCLEOTIDE SEQUENCE [LARGE SCALE GENOMIC DNA]</scope>
    <source>
        <strain evidence="3 4">Y6</strain>
    </source>
</reference>
<evidence type="ECO:0000256" key="1">
    <source>
        <dbReference type="SAM" id="Phobius"/>
    </source>
</evidence>
<name>A0ABR9RU66_9ACTN</name>
<gene>
    <name evidence="3" type="ORF">IEQ44_10820</name>
</gene>
<dbReference type="RefSeq" id="WP_193638473.1">
    <property type="nucleotide sequence ID" value="NZ_JADCSA010000009.1"/>
</dbReference>
<dbReference type="EMBL" id="JADCSA010000009">
    <property type="protein sequence ID" value="MBE7325148.1"/>
    <property type="molecule type" value="Genomic_DNA"/>
</dbReference>
<accession>A0ABR9RU66</accession>
<feature type="signal peptide" evidence="2">
    <location>
        <begin position="1"/>
        <end position="40"/>
    </location>
</feature>
<organism evidence="3 4">
    <name type="scientific">Nocardioides malaquae</name>
    <dbReference type="NCBI Taxonomy" id="2773426"/>
    <lineage>
        <taxon>Bacteria</taxon>
        <taxon>Bacillati</taxon>
        <taxon>Actinomycetota</taxon>
        <taxon>Actinomycetes</taxon>
        <taxon>Propionibacteriales</taxon>
        <taxon>Nocardioidaceae</taxon>
        <taxon>Nocardioides</taxon>
    </lineage>
</organism>
<protein>
    <submittedName>
        <fullName evidence="3">Uncharacterized protein</fullName>
    </submittedName>
</protein>
<evidence type="ECO:0000313" key="4">
    <source>
        <dbReference type="Proteomes" id="UP000756387"/>
    </source>
</evidence>
<comment type="caution">
    <text evidence="3">The sequence shown here is derived from an EMBL/GenBank/DDBJ whole genome shotgun (WGS) entry which is preliminary data.</text>
</comment>
<evidence type="ECO:0000256" key="2">
    <source>
        <dbReference type="SAM" id="SignalP"/>
    </source>
</evidence>
<feature type="chain" id="PRO_5045401008" evidence="2">
    <location>
        <begin position="41"/>
        <end position="125"/>
    </location>
</feature>
<proteinExistence type="predicted"/>
<sequence length="125" mass="12646">MTTKSLSVTSSPVRALRSSLRLSVPLAVTTAVLMATPAMADLPEAWETPETAGFLDHFILIAAVPVGVALVIALLTLLPALARGEKLSGHAAPVADEWFGGPRGGKAEITAAGAAKDSGGASGTW</sequence>
<keyword evidence="1" id="KW-0812">Transmembrane</keyword>
<keyword evidence="2" id="KW-0732">Signal</keyword>